<dbReference type="Pfam" id="PF14011">
    <property type="entry name" value="ESX-1_EspG"/>
    <property type="match status" value="1"/>
</dbReference>
<evidence type="ECO:0000256" key="1">
    <source>
        <dbReference type="ARBA" id="ARBA00004496"/>
    </source>
</evidence>
<comment type="subcellular location">
    <subcellularLocation>
        <location evidence="1">Cytoplasm</location>
    </subcellularLocation>
</comment>
<keyword evidence="4" id="KW-0143">Chaperone</keyword>
<comment type="caution">
    <text evidence="5">The sequence shown here is derived from an EMBL/GenBank/DDBJ whole genome shotgun (WGS) entry which is preliminary data.</text>
</comment>
<keyword evidence="6" id="KW-1185">Reference proteome</keyword>
<evidence type="ECO:0000256" key="4">
    <source>
        <dbReference type="ARBA" id="ARBA00023186"/>
    </source>
</evidence>
<evidence type="ECO:0000313" key="5">
    <source>
        <dbReference type="EMBL" id="MBC6446712.1"/>
    </source>
</evidence>
<evidence type="ECO:0000256" key="2">
    <source>
        <dbReference type="ARBA" id="ARBA00006411"/>
    </source>
</evidence>
<evidence type="ECO:0000313" key="6">
    <source>
        <dbReference type="Proteomes" id="UP000734823"/>
    </source>
</evidence>
<proteinExistence type="inferred from homology"/>
<accession>A0ABR7L2B2</accession>
<gene>
    <name evidence="5" type="ORF">GPZ80_05925</name>
</gene>
<evidence type="ECO:0000256" key="3">
    <source>
        <dbReference type="ARBA" id="ARBA00022490"/>
    </source>
</evidence>
<organism evidence="5 6">
    <name type="scientific">Actinokineospora xionganensis</name>
    <dbReference type="NCBI Taxonomy" id="2684470"/>
    <lineage>
        <taxon>Bacteria</taxon>
        <taxon>Bacillati</taxon>
        <taxon>Actinomycetota</taxon>
        <taxon>Actinomycetes</taxon>
        <taxon>Pseudonocardiales</taxon>
        <taxon>Pseudonocardiaceae</taxon>
        <taxon>Actinokineospora</taxon>
    </lineage>
</organism>
<comment type="similarity">
    <text evidence="2">Belongs to the EspG family.</text>
</comment>
<name>A0ABR7L2B2_9PSEU</name>
<keyword evidence="3" id="KW-0963">Cytoplasm</keyword>
<reference evidence="5 6" key="1">
    <citation type="submission" date="2020-06" db="EMBL/GenBank/DDBJ databases">
        <title>Actinokineospora xiongansis sp. nov., isolated from soil of Baiyangdian.</title>
        <authorList>
            <person name="Zhang X."/>
        </authorList>
    </citation>
    <scope>NUCLEOTIDE SEQUENCE [LARGE SCALE GENOMIC DNA]</scope>
    <source>
        <strain evidence="5 6">HBU206404</strain>
    </source>
</reference>
<evidence type="ECO:0008006" key="7">
    <source>
        <dbReference type="Google" id="ProtNLM"/>
    </source>
</evidence>
<dbReference type="InterPro" id="IPR025734">
    <property type="entry name" value="EspG"/>
</dbReference>
<dbReference type="EMBL" id="JABVED010000002">
    <property type="protein sequence ID" value="MBC6446712.1"/>
    <property type="molecule type" value="Genomic_DNA"/>
</dbReference>
<sequence length="268" mass="27881">MAATVAPHRLTLTAGEYAFLVAKLGLSLPPEWEPAPDIATDGETLVGKGVLTGSGDLVKVHPSVESNLRVLAGPKIMFDTTATAGSRGSRSLHALAGPVGASLFLLPDGGVELSMFAAVDLGRELVRAVPAEVSEGIGSALDDPQEAEPLRGSVPLIALHELGVADLLREGDPEAPAYVLAELKLPEAEAKFATEVVRRADGILRCLVTALIDDGVHTAQVTWLHTDAGWVGVAPSATGSERKLVDLTPVAREDLGVWLTPFVAEALS</sequence>
<dbReference type="RefSeq" id="WP_187218812.1">
    <property type="nucleotide sequence ID" value="NZ_JABVED010000002.1"/>
</dbReference>
<protein>
    <recommendedName>
        <fullName evidence="7">ESAT-6 protein secretion system EspG family protein</fullName>
    </recommendedName>
</protein>
<dbReference type="Proteomes" id="UP000734823">
    <property type="component" value="Unassembled WGS sequence"/>
</dbReference>